<evidence type="ECO:0000313" key="3">
    <source>
        <dbReference type="Proteomes" id="UP000691718"/>
    </source>
</evidence>
<keyword evidence="1" id="KW-0175">Coiled coil</keyword>
<dbReference type="AlphaFoldDB" id="A0A8S3WQ75"/>
<comment type="caution">
    <text evidence="2">The sequence shown here is derived from an EMBL/GenBank/DDBJ whole genome shotgun (WGS) entry which is preliminary data.</text>
</comment>
<name>A0A8S3WQ75_PARAO</name>
<dbReference type="EMBL" id="CAJQZP010000644">
    <property type="protein sequence ID" value="CAG4975275.1"/>
    <property type="molecule type" value="Genomic_DNA"/>
</dbReference>
<dbReference type="OrthoDB" id="7417618at2759"/>
<keyword evidence="3" id="KW-1185">Reference proteome</keyword>
<feature type="coiled-coil region" evidence="1">
    <location>
        <begin position="1"/>
        <end position="85"/>
    </location>
</feature>
<reference evidence="2" key="1">
    <citation type="submission" date="2021-04" db="EMBL/GenBank/DDBJ databases">
        <authorList>
            <person name="Tunstrom K."/>
        </authorList>
    </citation>
    <scope>NUCLEOTIDE SEQUENCE</scope>
</reference>
<gene>
    <name evidence="2" type="ORF">PAPOLLO_LOCUS9093</name>
</gene>
<sequence length="169" mass="20324">MTQQKQEMKNMRAEITKSINENINEKFKNIEIKNLLLEEKIENQQRTIESLDRSLRRRNIIFFGFSEEEKTYHDLEENILELINTHMKANCGTNNIEYMRRLGKPIEKVRPVIITFTTMGKKIELLKKKKLLMSTPYYIQKDFPLEVLQKRKELHVKLKETQEQGIKRK</sequence>
<proteinExistence type="predicted"/>
<protein>
    <submittedName>
        <fullName evidence="2">(apollo) hypothetical protein</fullName>
    </submittedName>
</protein>
<evidence type="ECO:0000256" key="1">
    <source>
        <dbReference type="SAM" id="Coils"/>
    </source>
</evidence>
<organism evidence="2 3">
    <name type="scientific">Parnassius apollo</name>
    <name type="common">Apollo butterfly</name>
    <name type="synonym">Papilio apollo</name>
    <dbReference type="NCBI Taxonomy" id="110799"/>
    <lineage>
        <taxon>Eukaryota</taxon>
        <taxon>Metazoa</taxon>
        <taxon>Ecdysozoa</taxon>
        <taxon>Arthropoda</taxon>
        <taxon>Hexapoda</taxon>
        <taxon>Insecta</taxon>
        <taxon>Pterygota</taxon>
        <taxon>Neoptera</taxon>
        <taxon>Endopterygota</taxon>
        <taxon>Lepidoptera</taxon>
        <taxon>Glossata</taxon>
        <taxon>Ditrysia</taxon>
        <taxon>Papilionoidea</taxon>
        <taxon>Papilionidae</taxon>
        <taxon>Parnassiinae</taxon>
        <taxon>Parnassini</taxon>
        <taxon>Parnassius</taxon>
        <taxon>Parnassius</taxon>
    </lineage>
</organism>
<dbReference type="Proteomes" id="UP000691718">
    <property type="component" value="Unassembled WGS sequence"/>
</dbReference>
<accession>A0A8S3WQ75</accession>
<evidence type="ECO:0000313" key="2">
    <source>
        <dbReference type="EMBL" id="CAG4975275.1"/>
    </source>
</evidence>